<evidence type="ECO:0000256" key="1">
    <source>
        <dbReference type="ARBA" id="ARBA00022617"/>
    </source>
</evidence>
<dbReference type="GO" id="GO:0020037">
    <property type="term" value="F:heme binding"/>
    <property type="evidence" value="ECO:0007669"/>
    <property type="project" value="UniProtKB-UniRule"/>
</dbReference>
<evidence type="ECO:0000313" key="6">
    <source>
        <dbReference type="EMBL" id="CAH0605494.1"/>
    </source>
</evidence>
<evidence type="ECO:0000313" key="7">
    <source>
        <dbReference type="Proteomes" id="UP001154114"/>
    </source>
</evidence>
<dbReference type="Pfam" id="PF00173">
    <property type="entry name" value="Cyt-b5"/>
    <property type="match status" value="1"/>
</dbReference>
<keyword evidence="3 4" id="KW-0408">Iron</keyword>
<dbReference type="OrthoDB" id="260519at2759"/>
<sequence>MAPNVDKRQISFPQLEYPVHRETVPKTAQLWLKGKREQDGAEDLWRIHDSLYDLTEFVSSHPGGAEWLTTTKGTDITVAFETHHLKGLAETLLPRYFVRKTSLPKNDPFTFKEDGFYKTLKLKVMAAIENIPKDYRKKSDFVTDALLLSVLVLSPVSCWVWTQSFLVAAGLTVLNSFLLSSLITCAHNYFHRGDNWRMYLFNLGGSSYSDWRISHAMSHHLHTNTAQDIELSMLEPFLQFLPYKDKPIWAQMGAFYYPVVYASSLIAMMFMNLIVSALQHEGKSLTWQSFIPFTLPAWMYFTGGLSLPWTIAIWLLTMIPASFFFVIFGLTAGHHSHRNFFEGDVPRSENIDWGLHQLDTVVERIDYAGNHFKSITRFGDHALHHLFPTLDHAELKYLYPTLFEHCEKFESQLKTNTFYEAVISASKQMIRKRPNSFREPKIIK</sequence>
<dbReference type="PROSITE" id="PS50255">
    <property type="entry name" value="CYTOCHROME_B5_2"/>
    <property type="match status" value="1"/>
</dbReference>
<proteinExistence type="inferred from homology"/>
<keyword evidence="2 4" id="KW-0479">Metal-binding</keyword>
<dbReference type="InterPro" id="IPR001199">
    <property type="entry name" value="Cyt_B5-like_heme/steroid-bd"/>
</dbReference>
<dbReference type="PANTHER" id="PTHR16740">
    <property type="entry name" value="CYTOCHROME B5-RELATED PROTEIN-RELATED"/>
    <property type="match status" value="1"/>
</dbReference>
<dbReference type="InterPro" id="IPR053100">
    <property type="entry name" value="Cytochrome_b5-related"/>
</dbReference>
<dbReference type="PANTHER" id="PTHR16740:SF1">
    <property type="entry name" value="CYTOCHROME B5-RELATED PROTEIN-RELATED"/>
    <property type="match status" value="1"/>
</dbReference>
<dbReference type="InterPro" id="IPR018506">
    <property type="entry name" value="Cyt_B5_heme-BS"/>
</dbReference>
<protein>
    <recommendedName>
        <fullName evidence="5">Cytochrome b5 heme-binding domain-containing protein</fullName>
    </recommendedName>
</protein>
<keyword evidence="4" id="KW-0472">Membrane</keyword>
<feature type="domain" description="Cytochrome b5 heme-binding" evidence="5">
    <location>
        <begin position="36"/>
        <end position="102"/>
    </location>
</feature>
<gene>
    <name evidence="6" type="ORF">CINC_LOCUS11469</name>
</gene>
<evidence type="ECO:0000256" key="3">
    <source>
        <dbReference type="ARBA" id="ARBA00023004"/>
    </source>
</evidence>
<feature type="transmembrane region" description="Helical" evidence="4">
    <location>
        <begin position="141"/>
        <end position="162"/>
    </location>
</feature>
<keyword evidence="4" id="KW-1133">Transmembrane helix</keyword>
<dbReference type="InterPro" id="IPR005804">
    <property type="entry name" value="FA_desaturase_dom"/>
</dbReference>
<keyword evidence="7" id="KW-1185">Reference proteome</keyword>
<feature type="transmembrane region" description="Helical" evidence="4">
    <location>
        <begin position="168"/>
        <end position="190"/>
    </location>
</feature>
<keyword evidence="4" id="KW-0812">Transmembrane</keyword>
<comment type="similarity">
    <text evidence="4">Belongs to the cytochrome b5 family.</text>
</comment>
<dbReference type="GO" id="GO:0046872">
    <property type="term" value="F:metal ion binding"/>
    <property type="evidence" value="ECO:0007669"/>
    <property type="project" value="UniProtKB-UniRule"/>
</dbReference>
<dbReference type="EMBL" id="LR824009">
    <property type="protein sequence ID" value="CAH0605494.1"/>
    <property type="molecule type" value="Genomic_DNA"/>
</dbReference>
<evidence type="ECO:0000256" key="2">
    <source>
        <dbReference type="ARBA" id="ARBA00022723"/>
    </source>
</evidence>
<dbReference type="Gene3D" id="3.10.120.10">
    <property type="entry name" value="Cytochrome b5-like heme/steroid binding domain"/>
    <property type="match status" value="1"/>
</dbReference>
<feature type="transmembrane region" description="Helical" evidence="4">
    <location>
        <begin position="298"/>
        <end position="330"/>
    </location>
</feature>
<comment type="caution">
    <text evidence="4">Lacks conserved residue(s) required for the propagation of feature annotation.</text>
</comment>
<dbReference type="GO" id="GO:0006629">
    <property type="term" value="P:lipid metabolic process"/>
    <property type="evidence" value="ECO:0007669"/>
    <property type="project" value="InterPro"/>
</dbReference>
<dbReference type="Proteomes" id="UP001154114">
    <property type="component" value="Chromosome 6"/>
</dbReference>
<keyword evidence="1 4" id="KW-0349">Heme</keyword>
<evidence type="ECO:0000256" key="4">
    <source>
        <dbReference type="RuleBase" id="RU362121"/>
    </source>
</evidence>
<reference evidence="6" key="1">
    <citation type="submission" date="2021-12" db="EMBL/GenBank/DDBJ databases">
        <authorList>
            <person name="King R."/>
        </authorList>
    </citation>
    <scope>NUCLEOTIDE SEQUENCE</scope>
</reference>
<organism evidence="6 7">
    <name type="scientific">Chrysodeixis includens</name>
    <name type="common">Soybean looper</name>
    <name type="synonym">Pseudoplusia includens</name>
    <dbReference type="NCBI Taxonomy" id="689277"/>
    <lineage>
        <taxon>Eukaryota</taxon>
        <taxon>Metazoa</taxon>
        <taxon>Ecdysozoa</taxon>
        <taxon>Arthropoda</taxon>
        <taxon>Hexapoda</taxon>
        <taxon>Insecta</taxon>
        <taxon>Pterygota</taxon>
        <taxon>Neoptera</taxon>
        <taxon>Endopterygota</taxon>
        <taxon>Lepidoptera</taxon>
        <taxon>Glossata</taxon>
        <taxon>Ditrysia</taxon>
        <taxon>Noctuoidea</taxon>
        <taxon>Noctuidae</taxon>
        <taxon>Plusiinae</taxon>
        <taxon>Chrysodeixis</taxon>
    </lineage>
</organism>
<dbReference type="Pfam" id="PF00487">
    <property type="entry name" value="FA_desaturase"/>
    <property type="match status" value="1"/>
</dbReference>
<dbReference type="InterPro" id="IPR036400">
    <property type="entry name" value="Cyt_B5-like_heme/steroid_sf"/>
</dbReference>
<evidence type="ECO:0000259" key="5">
    <source>
        <dbReference type="PROSITE" id="PS50255"/>
    </source>
</evidence>
<dbReference type="AlphaFoldDB" id="A0A9P0BZL4"/>
<feature type="transmembrane region" description="Helical" evidence="4">
    <location>
        <begin position="254"/>
        <end position="278"/>
    </location>
</feature>
<name>A0A9P0BZL4_CHRIL</name>
<dbReference type="PROSITE" id="PS00191">
    <property type="entry name" value="CYTOCHROME_B5_1"/>
    <property type="match status" value="1"/>
</dbReference>
<accession>A0A9P0BZL4</accession>
<dbReference type="SMART" id="SM01117">
    <property type="entry name" value="Cyt-b5"/>
    <property type="match status" value="1"/>
</dbReference>
<dbReference type="SUPFAM" id="SSF55856">
    <property type="entry name" value="Cytochrome b5-like heme/steroid binding domain"/>
    <property type="match status" value="1"/>
</dbReference>